<feature type="transmembrane region" description="Helical" evidence="1">
    <location>
        <begin position="97"/>
        <end position="115"/>
    </location>
</feature>
<dbReference type="PANTHER" id="PTHR40761:SF1">
    <property type="entry name" value="CONSERVED INTEGRAL MEMBRANE ALANINE VALINE AND LEUCINE RICH PROTEIN-RELATED"/>
    <property type="match status" value="1"/>
</dbReference>
<keyword evidence="1" id="KW-0472">Membrane</keyword>
<proteinExistence type="predicted"/>
<protein>
    <recommendedName>
        <fullName evidence="4">Magnesium transporter NIPA</fullName>
    </recommendedName>
</protein>
<dbReference type="Proteomes" id="UP000198822">
    <property type="component" value="Chromosome I"/>
</dbReference>
<feature type="transmembrane region" description="Helical" evidence="1">
    <location>
        <begin position="249"/>
        <end position="270"/>
    </location>
</feature>
<accession>A0A1G8A1F1</accession>
<gene>
    <name evidence="2" type="ORF">SAMN04489720_0210</name>
</gene>
<keyword evidence="1" id="KW-0812">Transmembrane</keyword>
<dbReference type="OrthoDB" id="5187629at2"/>
<feature type="transmembrane region" description="Helical" evidence="1">
    <location>
        <begin position="20"/>
        <end position="37"/>
    </location>
</feature>
<evidence type="ECO:0000256" key="1">
    <source>
        <dbReference type="SAM" id="Phobius"/>
    </source>
</evidence>
<dbReference type="PANTHER" id="PTHR40761">
    <property type="entry name" value="CONSERVED INTEGRAL MEMBRANE ALANINE VALINE AND LEUCINE RICH PROTEIN-RELATED"/>
    <property type="match status" value="1"/>
</dbReference>
<name>A0A1G8A1F1_9MICO</name>
<feature type="transmembrane region" description="Helical" evidence="1">
    <location>
        <begin position="127"/>
        <end position="147"/>
    </location>
</feature>
<reference evidence="3" key="1">
    <citation type="submission" date="2016-10" db="EMBL/GenBank/DDBJ databases">
        <authorList>
            <person name="Varghese N."/>
            <person name="Submissions S."/>
        </authorList>
    </citation>
    <scope>NUCLEOTIDE SEQUENCE [LARGE SCALE GENOMIC DNA]</scope>
    <source>
        <strain evidence="3">DSM 22002</strain>
    </source>
</reference>
<evidence type="ECO:0000313" key="2">
    <source>
        <dbReference type="EMBL" id="SDH14795.1"/>
    </source>
</evidence>
<evidence type="ECO:0000313" key="3">
    <source>
        <dbReference type="Proteomes" id="UP000198822"/>
    </source>
</evidence>
<evidence type="ECO:0008006" key="4">
    <source>
        <dbReference type="Google" id="ProtNLM"/>
    </source>
</evidence>
<sequence>MVRLADITDLTEQISLTPLQALGIPIAIAGAVVLSLGTQFQHRGVSLVEGSSGASGAKLDLRQLGLLIRRPSWVVGTSMLGVAALMQLWALSLAPLIVVQPLGAVALVVTAVVNARVARHRLDAPTINSILFCLLGIGIFVTVAAVFAVEHPIRDQQLLTVLCLLLVVGIGLGLAWWRWRDRASAIFYVIAAGVLYGFVVTLMKVVLNRITTGNFEWLTIVCLLGVAGALAFGGYFVQLAHASGPPDLVIAGLTVVDPLVAVLIGVTVLGEAAQTPPWALIVFVLAGGLAVFGVFQLARHHPQLQAKTLVEDDE</sequence>
<dbReference type="AlphaFoldDB" id="A0A1G8A1F1"/>
<feature type="transmembrane region" description="Helical" evidence="1">
    <location>
        <begin position="276"/>
        <end position="298"/>
    </location>
</feature>
<keyword evidence="1" id="KW-1133">Transmembrane helix</keyword>
<feature type="transmembrane region" description="Helical" evidence="1">
    <location>
        <begin position="159"/>
        <end position="179"/>
    </location>
</feature>
<feature type="transmembrane region" description="Helical" evidence="1">
    <location>
        <begin position="186"/>
        <end position="205"/>
    </location>
</feature>
<feature type="transmembrane region" description="Helical" evidence="1">
    <location>
        <begin position="217"/>
        <end position="237"/>
    </location>
</feature>
<feature type="transmembrane region" description="Helical" evidence="1">
    <location>
        <begin position="72"/>
        <end position="91"/>
    </location>
</feature>
<organism evidence="2 3">
    <name type="scientific">Agrococcus jejuensis</name>
    <dbReference type="NCBI Taxonomy" id="399736"/>
    <lineage>
        <taxon>Bacteria</taxon>
        <taxon>Bacillati</taxon>
        <taxon>Actinomycetota</taxon>
        <taxon>Actinomycetes</taxon>
        <taxon>Micrococcales</taxon>
        <taxon>Microbacteriaceae</taxon>
        <taxon>Agrococcus</taxon>
    </lineage>
</organism>
<dbReference type="EMBL" id="LT629695">
    <property type="protein sequence ID" value="SDH14795.1"/>
    <property type="molecule type" value="Genomic_DNA"/>
</dbReference>
<dbReference type="STRING" id="399736.SAMN04489720_0210"/>
<keyword evidence="3" id="KW-1185">Reference proteome</keyword>